<dbReference type="PANTHER" id="PTHR12184:SF1">
    <property type="entry name" value="UBIQUINOL-CYTOCHROME-C REDUCTASE COMPLEX ASSEMBLY FACTOR 1"/>
    <property type="match status" value="1"/>
</dbReference>
<organism evidence="3 4">
    <name type="scientific">Coptotermes formosanus</name>
    <name type="common">Formosan subterranean termite</name>
    <dbReference type="NCBI Taxonomy" id="36987"/>
    <lineage>
        <taxon>Eukaryota</taxon>
        <taxon>Metazoa</taxon>
        <taxon>Ecdysozoa</taxon>
        <taxon>Arthropoda</taxon>
        <taxon>Hexapoda</taxon>
        <taxon>Insecta</taxon>
        <taxon>Pterygota</taxon>
        <taxon>Neoptera</taxon>
        <taxon>Polyneoptera</taxon>
        <taxon>Dictyoptera</taxon>
        <taxon>Blattodea</taxon>
        <taxon>Blattoidea</taxon>
        <taxon>Termitoidae</taxon>
        <taxon>Rhinotermitidae</taxon>
        <taxon>Coptotermes</taxon>
    </lineage>
</organism>
<dbReference type="GO" id="GO:0005739">
    <property type="term" value="C:mitochondrion"/>
    <property type="evidence" value="ECO:0007669"/>
    <property type="project" value="TreeGrafter"/>
</dbReference>
<gene>
    <name evidence="3" type="ORF">Cfor_10475</name>
</gene>
<feature type="domain" description="Ubiquinol-cytochrome c chaperone" evidence="2">
    <location>
        <begin position="57"/>
        <end position="191"/>
    </location>
</feature>
<keyword evidence="4" id="KW-1185">Reference proteome</keyword>
<dbReference type="Proteomes" id="UP000502823">
    <property type="component" value="Unassembled WGS sequence"/>
</dbReference>
<dbReference type="InterPro" id="IPR021150">
    <property type="entry name" value="Ubiq_cyt_c_chap"/>
</dbReference>
<dbReference type="OrthoDB" id="4007at2759"/>
<proteinExistence type="inferred from homology"/>
<protein>
    <recommendedName>
        <fullName evidence="2">Ubiquinol-cytochrome c chaperone domain-containing protein</fullName>
    </recommendedName>
</protein>
<dbReference type="InParanoid" id="A0A6L2PM93"/>
<accession>A0A6L2PM93</accession>
<evidence type="ECO:0000256" key="1">
    <source>
        <dbReference type="ARBA" id="ARBA00006407"/>
    </source>
</evidence>
<dbReference type="AlphaFoldDB" id="A0A6L2PM93"/>
<sequence length="215" mass="25295">MRMKNALTVPVQPEVGYLKRMLKRYGWLDYPRWKLKASAYILYENVADKVAYMKFFEEFQMPDTFYSWFLVTELHVWMLMVRIMAEGEEGRFVRNNIVEAMWEDVITRVKKLEPGSSSAHKTQSIELLHQFQAALVGYDEGLLSDDKVLAGAVWRTLLQQDCSDLENVERLVHYIRKQVKLLDEMVRDEILLSPSIMWIELPQKFGSLHSDKNTL</sequence>
<comment type="similarity">
    <text evidence="1">Belongs to the CBP3 family.</text>
</comment>
<dbReference type="Pfam" id="PF03981">
    <property type="entry name" value="Ubiq_cyt_C_chap"/>
    <property type="match status" value="1"/>
</dbReference>
<dbReference type="GO" id="GO:0034551">
    <property type="term" value="P:mitochondrial respiratory chain complex III assembly"/>
    <property type="evidence" value="ECO:0007669"/>
    <property type="project" value="TreeGrafter"/>
</dbReference>
<dbReference type="InterPro" id="IPR007129">
    <property type="entry name" value="Ubiqinol_cyt_c_chaperone_CPB3"/>
</dbReference>
<reference evidence="4" key="1">
    <citation type="submission" date="2020-01" db="EMBL/GenBank/DDBJ databases">
        <title>Draft genome sequence of the Termite Coptotermes fromosanus.</title>
        <authorList>
            <person name="Itakura S."/>
            <person name="Yosikawa Y."/>
            <person name="Umezawa K."/>
        </authorList>
    </citation>
    <scope>NUCLEOTIDE SEQUENCE [LARGE SCALE GENOMIC DNA]</scope>
</reference>
<comment type="caution">
    <text evidence="3">The sequence shown here is derived from an EMBL/GenBank/DDBJ whole genome shotgun (WGS) entry which is preliminary data.</text>
</comment>
<name>A0A6L2PM93_COPFO</name>
<dbReference type="FunCoup" id="A0A6L2PM93">
    <property type="interactions" value="642"/>
</dbReference>
<evidence type="ECO:0000313" key="4">
    <source>
        <dbReference type="Proteomes" id="UP000502823"/>
    </source>
</evidence>
<evidence type="ECO:0000259" key="2">
    <source>
        <dbReference type="Pfam" id="PF03981"/>
    </source>
</evidence>
<dbReference type="EMBL" id="BLKM01000328">
    <property type="protein sequence ID" value="GFG31678.1"/>
    <property type="molecule type" value="Genomic_DNA"/>
</dbReference>
<dbReference type="PANTHER" id="PTHR12184">
    <property type="entry name" value="UBIQUINOL-CYTOCHROME C REDUCTASE COMPLEX ASSEMBLY FACTOR 1 FAMILY MEMBER"/>
    <property type="match status" value="1"/>
</dbReference>
<evidence type="ECO:0000313" key="3">
    <source>
        <dbReference type="EMBL" id="GFG31678.1"/>
    </source>
</evidence>